<reference evidence="1 2" key="1">
    <citation type="journal article" date="2018" name="Front. Plant Sci.">
        <title>Red Clover (Trifolium pratense) and Zigzag Clover (T. medium) - A Picture of Genomic Similarities and Differences.</title>
        <authorList>
            <person name="Dluhosova J."/>
            <person name="Istvanek J."/>
            <person name="Nedelnik J."/>
            <person name="Repkova J."/>
        </authorList>
    </citation>
    <scope>NUCLEOTIDE SEQUENCE [LARGE SCALE GENOMIC DNA]</scope>
    <source>
        <strain evidence="2">cv. 10/8</strain>
        <tissue evidence="1">Leaf</tissue>
    </source>
</reference>
<accession>A0A392QMH6</accession>
<proteinExistence type="predicted"/>
<evidence type="ECO:0000313" key="2">
    <source>
        <dbReference type="Proteomes" id="UP000265520"/>
    </source>
</evidence>
<evidence type="ECO:0000313" key="1">
    <source>
        <dbReference type="EMBL" id="MCI25591.1"/>
    </source>
</evidence>
<dbReference type="Proteomes" id="UP000265520">
    <property type="component" value="Unassembled WGS sequence"/>
</dbReference>
<sequence>MLKEIRGFMGAIHGGVLLPELNLRWWLEVMRWCSGGEVLIWWHLDLALPVCG</sequence>
<dbReference type="AlphaFoldDB" id="A0A392QMH6"/>
<dbReference type="EMBL" id="LXQA010148092">
    <property type="protein sequence ID" value="MCI25591.1"/>
    <property type="molecule type" value="Genomic_DNA"/>
</dbReference>
<name>A0A392QMH6_9FABA</name>
<organism evidence="1 2">
    <name type="scientific">Trifolium medium</name>
    <dbReference type="NCBI Taxonomy" id="97028"/>
    <lineage>
        <taxon>Eukaryota</taxon>
        <taxon>Viridiplantae</taxon>
        <taxon>Streptophyta</taxon>
        <taxon>Embryophyta</taxon>
        <taxon>Tracheophyta</taxon>
        <taxon>Spermatophyta</taxon>
        <taxon>Magnoliopsida</taxon>
        <taxon>eudicotyledons</taxon>
        <taxon>Gunneridae</taxon>
        <taxon>Pentapetalae</taxon>
        <taxon>rosids</taxon>
        <taxon>fabids</taxon>
        <taxon>Fabales</taxon>
        <taxon>Fabaceae</taxon>
        <taxon>Papilionoideae</taxon>
        <taxon>50 kb inversion clade</taxon>
        <taxon>NPAAA clade</taxon>
        <taxon>Hologalegina</taxon>
        <taxon>IRL clade</taxon>
        <taxon>Trifolieae</taxon>
        <taxon>Trifolium</taxon>
    </lineage>
</organism>
<comment type="caution">
    <text evidence="1">The sequence shown here is derived from an EMBL/GenBank/DDBJ whole genome shotgun (WGS) entry which is preliminary data.</text>
</comment>
<protein>
    <submittedName>
        <fullName evidence="1">Uncharacterized protein</fullName>
    </submittedName>
</protein>
<keyword evidence="2" id="KW-1185">Reference proteome</keyword>